<evidence type="ECO:0000313" key="2">
    <source>
        <dbReference type="EMBL" id="KLK94819.1"/>
    </source>
</evidence>
<name>A0A0H1RIG8_9HYPH</name>
<accession>A0A0H1RIG8</accession>
<dbReference type="Proteomes" id="UP000035489">
    <property type="component" value="Unassembled WGS sequence"/>
</dbReference>
<dbReference type="PATRIC" id="fig|1225564.3.peg.4118"/>
<gene>
    <name evidence="2" type="ORF">AA309_01020</name>
</gene>
<keyword evidence="1" id="KW-0812">Transmembrane</keyword>
<dbReference type="RefSeq" id="WP_047187125.1">
    <property type="nucleotide sequence ID" value="NZ_LCYG01000004.1"/>
</dbReference>
<keyword evidence="3" id="KW-1185">Reference proteome</keyword>
<organism evidence="2 3">
    <name type="scientific">Microvirga vignae</name>
    <dbReference type="NCBI Taxonomy" id="1225564"/>
    <lineage>
        <taxon>Bacteria</taxon>
        <taxon>Pseudomonadati</taxon>
        <taxon>Pseudomonadota</taxon>
        <taxon>Alphaproteobacteria</taxon>
        <taxon>Hyphomicrobiales</taxon>
        <taxon>Methylobacteriaceae</taxon>
        <taxon>Microvirga</taxon>
    </lineage>
</organism>
<proteinExistence type="predicted"/>
<keyword evidence="1" id="KW-0472">Membrane</keyword>
<feature type="transmembrane region" description="Helical" evidence="1">
    <location>
        <begin position="21"/>
        <end position="42"/>
    </location>
</feature>
<reference evidence="2 3" key="1">
    <citation type="submission" date="2015-05" db="EMBL/GenBank/DDBJ databases">
        <title>Draft genome sequence of Microvirga vignae strain BR3299, a novel nitrogen fixing bacteria isolated from Brazil semi-aired region.</title>
        <authorList>
            <person name="Zilli J.E."/>
            <person name="Passos S.R."/>
            <person name="Leite J."/>
            <person name="Baldani J.I."/>
            <person name="Xavier G.R."/>
            <person name="Rumjaneck N.G."/>
            <person name="Simoes-Araujo J.L."/>
        </authorList>
    </citation>
    <scope>NUCLEOTIDE SEQUENCE [LARGE SCALE GENOMIC DNA]</scope>
    <source>
        <strain evidence="2 3">BR3299</strain>
    </source>
</reference>
<protein>
    <submittedName>
        <fullName evidence="2">Uncharacterized protein</fullName>
    </submittedName>
</protein>
<dbReference type="OrthoDB" id="8021345at2"/>
<evidence type="ECO:0000313" key="3">
    <source>
        <dbReference type="Proteomes" id="UP000035489"/>
    </source>
</evidence>
<sequence>MDQPCSIVADWLSKFHTWPELIQALWLVAIPATVLGVTWIVVRGLTRILAITSRGQLIYGVYQDEQGHWMIYRHDRKPQEIDWTNPPELIGHDRVTQGVIRRPEE</sequence>
<dbReference type="AlphaFoldDB" id="A0A0H1RIG8"/>
<comment type="caution">
    <text evidence="2">The sequence shown here is derived from an EMBL/GenBank/DDBJ whole genome shotgun (WGS) entry which is preliminary data.</text>
</comment>
<keyword evidence="1" id="KW-1133">Transmembrane helix</keyword>
<evidence type="ECO:0000256" key="1">
    <source>
        <dbReference type="SAM" id="Phobius"/>
    </source>
</evidence>
<dbReference type="EMBL" id="LCYG01000004">
    <property type="protein sequence ID" value="KLK94819.1"/>
    <property type="molecule type" value="Genomic_DNA"/>
</dbReference>